<feature type="non-terminal residue" evidence="1">
    <location>
        <position position="202"/>
    </location>
</feature>
<evidence type="ECO:0008006" key="2">
    <source>
        <dbReference type="Google" id="ProtNLM"/>
    </source>
</evidence>
<accession>A0A3B0UQT3</accession>
<evidence type="ECO:0000313" key="1">
    <source>
        <dbReference type="EMBL" id="VAW27567.1"/>
    </source>
</evidence>
<sequence length="202" mass="24086">MRIFILLSRIPFPLEKGDKLRAFHQIKVLSEKNEIILCALNPLRKADKQKAFEQLQPYCRSINFIDLPVSGRMVNILRAFFSGFPLQSGYFYSRQANRKIIALIMEYQPDHLFAQLSRTARYLMDIPVKKTLDYQDAFSYGLKRRADKVGWLMKPVFRMEYLRMERFERKIFDLFDHKIIISKQDRNLIPHSEKHTITVIRN</sequence>
<dbReference type="AlphaFoldDB" id="A0A3B0UQT3"/>
<name>A0A3B0UQT3_9ZZZZ</name>
<gene>
    <name evidence="1" type="ORF">MNBD_BACTEROID07-481</name>
</gene>
<proteinExistence type="predicted"/>
<reference evidence="1" key="1">
    <citation type="submission" date="2018-06" db="EMBL/GenBank/DDBJ databases">
        <authorList>
            <person name="Zhirakovskaya E."/>
        </authorList>
    </citation>
    <scope>NUCLEOTIDE SEQUENCE</scope>
</reference>
<dbReference type="SUPFAM" id="SSF53756">
    <property type="entry name" value="UDP-Glycosyltransferase/glycogen phosphorylase"/>
    <property type="match status" value="1"/>
</dbReference>
<protein>
    <recommendedName>
        <fullName evidence="2">Glycosyltransferase</fullName>
    </recommendedName>
</protein>
<dbReference type="EMBL" id="UOET01000129">
    <property type="protein sequence ID" value="VAW27567.1"/>
    <property type="molecule type" value="Genomic_DNA"/>
</dbReference>
<organism evidence="1">
    <name type="scientific">hydrothermal vent metagenome</name>
    <dbReference type="NCBI Taxonomy" id="652676"/>
    <lineage>
        <taxon>unclassified sequences</taxon>
        <taxon>metagenomes</taxon>
        <taxon>ecological metagenomes</taxon>
    </lineage>
</organism>